<evidence type="ECO:0000313" key="6">
    <source>
        <dbReference type="EMBL" id="SFP44172.1"/>
    </source>
</evidence>
<dbReference type="FunFam" id="3.40.50.300:FF:000134">
    <property type="entry name" value="Iron-enterobactin ABC transporter ATP-binding protein"/>
    <property type="match status" value="1"/>
</dbReference>
<accession>A0A1I5QD25</accession>
<dbReference type="EMBL" id="FOXO01000002">
    <property type="protein sequence ID" value="SFP44172.1"/>
    <property type="molecule type" value="Genomic_DNA"/>
</dbReference>
<reference evidence="7" key="1">
    <citation type="submission" date="2016-10" db="EMBL/GenBank/DDBJ databases">
        <authorList>
            <person name="Varghese N."/>
            <person name="Submissions S."/>
        </authorList>
    </citation>
    <scope>NUCLEOTIDE SEQUENCE [LARGE SCALE GENOMIC DNA]</scope>
    <source>
        <strain evidence="7">P18</strain>
    </source>
</reference>
<dbReference type="InterPro" id="IPR003593">
    <property type="entry name" value="AAA+_ATPase"/>
</dbReference>
<evidence type="ECO:0000256" key="4">
    <source>
        <dbReference type="ARBA" id="ARBA00022967"/>
    </source>
</evidence>
<dbReference type="PROSITE" id="PS50893">
    <property type="entry name" value="ABC_TRANSPORTER_2"/>
    <property type="match status" value="1"/>
</dbReference>
<protein>
    <submittedName>
        <fullName evidence="6">Iron complex transport system ATP-binding protein</fullName>
    </submittedName>
</protein>
<evidence type="ECO:0000259" key="5">
    <source>
        <dbReference type="PROSITE" id="PS50893"/>
    </source>
</evidence>
<dbReference type="Pfam" id="PF00005">
    <property type="entry name" value="ABC_tran"/>
    <property type="match status" value="1"/>
</dbReference>
<dbReference type="CDD" id="cd03214">
    <property type="entry name" value="ABC_Iron-Siderophores_B12_Hemin"/>
    <property type="match status" value="1"/>
</dbReference>
<gene>
    <name evidence="6" type="ORF">SAMN04487928_10263</name>
</gene>
<dbReference type="GO" id="GO:0016887">
    <property type="term" value="F:ATP hydrolysis activity"/>
    <property type="evidence" value="ECO:0007669"/>
    <property type="project" value="InterPro"/>
</dbReference>
<dbReference type="AlphaFoldDB" id="A0A1I5QD25"/>
<sequence>MLLECKNLICGYGKKPGENPVIKDISFGVNEGENIAILGANGCGKTTLIKTLAGMLPYDGNIILGDREVRNLKRKDIAKKISVMMQFSDIYFSYTVEETVMLGRYLYSNNVFGIANSRDKEIVDKSLREYGLEDIRDRQISQLSGGQLQRVFLARTMAQDTDIIILDEPTNHLDLKYQSEFLSFLSDWKKESKKHTLIGVFHDINIALEVADKLILLKNGKILADGSKEELIESKYLVDAFDIDVKQYMKKQYSHWI</sequence>
<dbReference type="Gene3D" id="3.40.50.300">
    <property type="entry name" value="P-loop containing nucleotide triphosphate hydrolases"/>
    <property type="match status" value="1"/>
</dbReference>
<organism evidence="6 7">
    <name type="scientific">Butyrivibrio proteoclasticus</name>
    <dbReference type="NCBI Taxonomy" id="43305"/>
    <lineage>
        <taxon>Bacteria</taxon>
        <taxon>Bacillati</taxon>
        <taxon>Bacillota</taxon>
        <taxon>Clostridia</taxon>
        <taxon>Lachnospirales</taxon>
        <taxon>Lachnospiraceae</taxon>
        <taxon>Butyrivibrio</taxon>
    </lineage>
</organism>
<dbReference type="Proteomes" id="UP000182624">
    <property type="component" value="Unassembled WGS sequence"/>
</dbReference>
<name>A0A1I5QD25_9FIRM</name>
<keyword evidence="1" id="KW-0813">Transport</keyword>
<evidence type="ECO:0000256" key="3">
    <source>
        <dbReference type="ARBA" id="ARBA00022840"/>
    </source>
</evidence>
<dbReference type="InterPro" id="IPR017871">
    <property type="entry name" value="ABC_transporter-like_CS"/>
</dbReference>
<keyword evidence="7" id="KW-1185">Reference proteome</keyword>
<dbReference type="PROSITE" id="PS00211">
    <property type="entry name" value="ABC_TRANSPORTER_1"/>
    <property type="match status" value="1"/>
</dbReference>
<dbReference type="RefSeq" id="WP_074883842.1">
    <property type="nucleotide sequence ID" value="NZ_FOXO01000002.1"/>
</dbReference>
<feature type="domain" description="ABC transporter" evidence="5">
    <location>
        <begin position="3"/>
        <end position="244"/>
    </location>
</feature>
<dbReference type="SUPFAM" id="SSF52540">
    <property type="entry name" value="P-loop containing nucleoside triphosphate hydrolases"/>
    <property type="match status" value="1"/>
</dbReference>
<dbReference type="InterPro" id="IPR027417">
    <property type="entry name" value="P-loop_NTPase"/>
</dbReference>
<evidence type="ECO:0000313" key="7">
    <source>
        <dbReference type="Proteomes" id="UP000182624"/>
    </source>
</evidence>
<dbReference type="SMART" id="SM00382">
    <property type="entry name" value="AAA"/>
    <property type="match status" value="1"/>
</dbReference>
<keyword evidence="2" id="KW-0547">Nucleotide-binding</keyword>
<dbReference type="PANTHER" id="PTHR42794:SF1">
    <property type="entry name" value="HEMIN IMPORT ATP-BINDING PROTEIN HMUV"/>
    <property type="match status" value="1"/>
</dbReference>
<dbReference type="PANTHER" id="PTHR42794">
    <property type="entry name" value="HEMIN IMPORT ATP-BINDING PROTEIN HMUV"/>
    <property type="match status" value="1"/>
</dbReference>
<dbReference type="InterPro" id="IPR003439">
    <property type="entry name" value="ABC_transporter-like_ATP-bd"/>
</dbReference>
<evidence type="ECO:0000256" key="1">
    <source>
        <dbReference type="ARBA" id="ARBA00022448"/>
    </source>
</evidence>
<dbReference type="GO" id="GO:0005524">
    <property type="term" value="F:ATP binding"/>
    <property type="evidence" value="ECO:0007669"/>
    <property type="project" value="UniProtKB-KW"/>
</dbReference>
<keyword evidence="4" id="KW-1278">Translocase</keyword>
<evidence type="ECO:0000256" key="2">
    <source>
        <dbReference type="ARBA" id="ARBA00022741"/>
    </source>
</evidence>
<keyword evidence="3 6" id="KW-0067">ATP-binding</keyword>
<dbReference type="OrthoDB" id="9799337at2"/>
<proteinExistence type="predicted"/>